<dbReference type="SUPFAM" id="SSF51905">
    <property type="entry name" value="FAD/NAD(P)-binding domain"/>
    <property type="match status" value="1"/>
</dbReference>
<keyword evidence="8" id="KW-0408">Iron</keyword>
<sequence length="656" mass="71459">MCLLFEKGKIGSLFLKNKIIMTAVHTGFSLEEETRFLERRAKGGAAAVTAVMGVSGTGASGNMCVLEETIIEPLRKMSKTIHRESGKLIVQLFHAGRNGCVAMLADPTAVPVAPSSIPSPIYRTIPLELTEEGIQNIIKEFGVAAGVCKAACVDAVEISCSAGYLLSQFISPLTNKREDGYGGSLKNRLRFPIEVVKEVRKVVGSFYPVILRVSASDMLGGYGLEETIALIRSVEREIDAVNVTGGWHESEVPQISMHLPEGGFAFLARAVKQQVDIPVIACNRINNEETARQILEEGCADFVGCARAFIIDSDFVNKMKNGTPYRRCIGCNKGCIERILKHQKICCIFNPEVGRETWEKSCPDSARRVLVVGGGPAGMESALQYAKKGHEVRLCTNENMVGGLLHVAAKAPYKKTIAGNIKAMRSELEYFKVQVCCSTEVNGGYVESYNPDLVIVATGSRPMIPLIPGIDQPHVYTAQQVLKGGDKLIAELLKGKVLIVGGGSVGLETALYLSGKSDLYAKSRKFLSHRVKPEIKELLRSPSNITIVDIAEKMGGDLGGLRRFMLKELEEYNINLIASTRVEDIREGTVTISINGKENILETDYVILAAGYQPQGKVLIDWLTSNRQYPYQVIGDAQRIGGIGKALNDAYELVNV</sequence>
<dbReference type="CDD" id="cd02803">
    <property type="entry name" value="OYE_like_FMN_family"/>
    <property type="match status" value="1"/>
</dbReference>
<dbReference type="Gene3D" id="3.50.50.60">
    <property type="entry name" value="FAD/NAD(P)-binding domain"/>
    <property type="match status" value="1"/>
</dbReference>
<feature type="domain" description="FAD/NAD(P)-binding" evidence="11">
    <location>
        <begin position="368"/>
        <end position="617"/>
    </location>
</feature>
<accession>A0A8J8B1B8</accession>
<dbReference type="GO" id="GO:0016491">
    <property type="term" value="F:oxidoreductase activity"/>
    <property type="evidence" value="ECO:0007669"/>
    <property type="project" value="UniProtKB-KW"/>
</dbReference>
<evidence type="ECO:0000256" key="1">
    <source>
        <dbReference type="ARBA" id="ARBA00001917"/>
    </source>
</evidence>
<dbReference type="AlphaFoldDB" id="A0A8J8B1B8"/>
<evidence type="ECO:0000256" key="7">
    <source>
        <dbReference type="ARBA" id="ARBA00023002"/>
    </source>
</evidence>
<dbReference type="GO" id="GO:0051536">
    <property type="term" value="F:iron-sulfur cluster binding"/>
    <property type="evidence" value="ECO:0007669"/>
    <property type="project" value="UniProtKB-KW"/>
</dbReference>
<comment type="cofactor">
    <cofactor evidence="2">
        <name>[4Fe-4S] cluster</name>
        <dbReference type="ChEBI" id="CHEBI:49883"/>
    </cofactor>
</comment>
<dbReference type="Gene3D" id="3.40.50.720">
    <property type="entry name" value="NAD(P)-binding Rossmann-like Domain"/>
    <property type="match status" value="1"/>
</dbReference>
<comment type="caution">
    <text evidence="12">The sequence shown here is derived from an EMBL/GenBank/DDBJ whole genome shotgun (WGS) entry which is preliminary data.</text>
</comment>
<keyword evidence="13" id="KW-1185">Reference proteome</keyword>
<gene>
    <name evidence="12" type="ORF">KCX82_09410</name>
</gene>
<reference evidence="12" key="2">
    <citation type="submission" date="2021-04" db="EMBL/GenBank/DDBJ databases">
        <authorList>
            <person name="Liu J."/>
        </authorList>
    </citation>
    <scope>NUCLEOTIDE SEQUENCE</scope>
    <source>
        <strain evidence="12">BAD-6</strain>
    </source>
</reference>
<reference evidence="12" key="1">
    <citation type="submission" date="2021-04" db="EMBL/GenBank/DDBJ databases">
        <title>Sinoanaerobacter chloroacetimidivorans sp. nov., an obligate anaerobic bacterium isolated from anaerobic sludge.</title>
        <authorList>
            <person name="Bao Y."/>
        </authorList>
    </citation>
    <scope>NUCLEOTIDE SEQUENCE</scope>
    <source>
        <strain evidence="12">BAD-6</strain>
    </source>
</reference>
<keyword evidence="5" id="KW-0288">FMN</keyword>
<dbReference type="EMBL" id="JAGSND010000005">
    <property type="protein sequence ID" value="MBR0598089.1"/>
    <property type="molecule type" value="Genomic_DNA"/>
</dbReference>
<dbReference type="InterPro" id="IPR001155">
    <property type="entry name" value="OxRdtase_FMN_N"/>
</dbReference>
<protein>
    <submittedName>
        <fullName evidence="12">FAD-dependent oxidoreductase</fullName>
    </submittedName>
</protein>
<dbReference type="InterPro" id="IPR036188">
    <property type="entry name" value="FAD/NAD-bd_sf"/>
</dbReference>
<dbReference type="GO" id="GO:0010181">
    <property type="term" value="F:FMN binding"/>
    <property type="evidence" value="ECO:0007669"/>
    <property type="project" value="InterPro"/>
</dbReference>
<evidence type="ECO:0000256" key="2">
    <source>
        <dbReference type="ARBA" id="ARBA00001966"/>
    </source>
</evidence>
<evidence type="ECO:0000313" key="13">
    <source>
        <dbReference type="Proteomes" id="UP000675664"/>
    </source>
</evidence>
<dbReference type="InterPro" id="IPR051793">
    <property type="entry name" value="NADH:flavin_oxidoreductase"/>
</dbReference>
<dbReference type="Pfam" id="PF00724">
    <property type="entry name" value="Oxidored_FMN"/>
    <property type="match status" value="1"/>
</dbReference>
<evidence type="ECO:0000256" key="6">
    <source>
        <dbReference type="ARBA" id="ARBA00022723"/>
    </source>
</evidence>
<dbReference type="InterPro" id="IPR023753">
    <property type="entry name" value="FAD/NAD-binding_dom"/>
</dbReference>
<evidence type="ECO:0000259" key="10">
    <source>
        <dbReference type="Pfam" id="PF00724"/>
    </source>
</evidence>
<evidence type="ECO:0000256" key="5">
    <source>
        <dbReference type="ARBA" id="ARBA00022643"/>
    </source>
</evidence>
<keyword evidence="4" id="KW-0285">Flavoprotein</keyword>
<dbReference type="PANTHER" id="PTHR42917:SF2">
    <property type="entry name" value="2,4-DIENOYL-COA REDUCTASE [(2E)-ENOYL-COA-PRODUCING]"/>
    <property type="match status" value="1"/>
</dbReference>
<keyword evidence="9" id="KW-0411">Iron-sulfur</keyword>
<evidence type="ECO:0000259" key="11">
    <source>
        <dbReference type="Pfam" id="PF07992"/>
    </source>
</evidence>
<dbReference type="Pfam" id="PF07992">
    <property type="entry name" value="Pyr_redox_2"/>
    <property type="match status" value="1"/>
</dbReference>
<dbReference type="Proteomes" id="UP000675664">
    <property type="component" value="Unassembled WGS sequence"/>
</dbReference>
<evidence type="ECO:0000256" key="3">
    <source>
        <dbReference type="ARBA" id="ARBA00011048"/>
    </source>
</evidence>
<name>A0A8J8B1B8_9FIRM</name>
<dbReference type="PANTHER" id="PTHR42917">
    <property type="entry name" value="2,4-DIENOYL-COA REDUCTASE"/>
    <property type="match status" value="1"/>
</dbReference>
<dbReference type="SUPFAM" id="SSF51395">
    <property type="entry name" value="FMN-linked oxidoreductases"/>
    <property type="match status" value="1"/>
</dbReference>
<comment type="similarity">
    <text evidence="3">In the N-terminal section; belongs to the NADH:flavin oxidoreductase/NADH oxidase family.</text>
</comment>
<dbReference type="Gene3D" id="3.20.20.70">
    <property type="entry name" value="Aldolase class I"/>
    <property type="match status" value="1"/>
</dbReference>
<evidence type="ECO:0000313" key="12">
    <source>
        <dbReference type="EMBL" id="MBR0598089.1"/>
    </source>
</evidence>
<dbReference type="InterPro" id="IPR013785">
    <property type="entry name" value="Aldolase_TIM"/>
</dbReference>
<evidence type="ECO:0000256" key="4">
    <source>
        <dbReference type="ARBA" id="ARBA00022630"/>
    </source>
</evidence>
<keyword evidence="6" id="KW-0479">Metal-binding</keyword>
<organism evidence="12 13">
    <name type="scientific">Sinanaerobacter chloroacetimidivorans</name>
    <dbReference type="NCBI Taxonomy" id="2818044"/>
    <lineage>
        <taxon>Bacteria</taxon>
        <taxon>Bacillati</taxon>
        <taxon>Bacillota</taxon>
        <taxon>Clostridia</taxon>
        <taxon>Peptostreptococcales</taxon>
        <taxon>Anaerovoracaceae</taxon>
        <taxon>Sinanaerobacter</taxon>
    </lineage>
</organism>
<evidence type="ECO:0000256" key="8">
    <source>
        <dbReference type="ARBA" id="ARBA00023004"/>
    </source>
</evidence>
<comment type="cofactor">
    <cofactor evidence="1">
        <name>FMN</name>
        <dbReference type="ChEBI" id="CHEBI:58210"/>
    </cofactor>
</comment>
<feature type="domain" description="NADH:flavin oxidoreductase/NADH oxidase N-terminal" evidence="10">
    <location>
        <begin position="4"/>
        <end position="324"/>
    </location>
</feature>
<keyword evidence="7" id="KW-0560">Oxidoreductase</keyword>
<dbReference type="RefSeq" id="WP_227018219.1">
    <property type="nucleotide sequence ID" value="NZ_JAGSND010000005.1"/>
</dbReference>
<dbReference type="PRINTS" id="PR00368">
    <property type="entry name" value="FADPNR"/>
</dbReference>
<dbReference type="PRINTS" id="PR00469">
    <property type="entry name" value="PNDRDTASEII"/>
</dbReference>
<proteinExistence type="inferred from homology"/>
<evidence type="ECO:0000256" key="9">
    <source>
        <dbReference type="ARBA" id="ARBA00023014"/>
    </source>
</evidence>
<dbReference type="GO" id="GO:0046872">
    <property type="term" value="F:metal ion binding"/>
    <property type="evidence" value="ECO:0007669"/>
    <property type="project" value="UniProtKB-KW"/>
</dbReference>